<feature type="non-terminal residue" evidence="3">
    <location>
        <position position="1"/>
    </location>
</feature>
<gene>
    <name evidence="3" type="ORF">GPM918_LOCUS25048</name>
    <name evidence="4" type="ORF">SRO942_LOCUS25055</name>
</gene>
<protein>
    <submittedName>
        <fullName evidence="3">Uncharacterized protein</fullName>
    </submittedName>
</protein>
<sequence length="500" mass="59416">LMASSSSLSSSRSSSNSSPPPTPKRHRPPIPCAYIDKLSNIKCTNDNSTQCFHCNLHFCPDHLNMHEQFQTLKFRAQQENDELERLKVQTNRDEMHRLIDYWQEKEMEEIKVKYATKKSNFDREYSEVCKNLETSKTDFAAEIRTNIMTQIEHLSTKNDVHPEAIQELKFSLQELSEKIENLRKSTVFTIEYVNNSINIKKPNVDESTRNDISNGTKIFQPEDVEKMFHSPISKKFQLDTISDKRFSGIFDCSNEFILVNDVHKLRVFNKDKQVNELRWNGEQIKDIQWNELMSKFLILTNTHLFSLSPLTMNLIKIRQIRSIFGEQLSWMTSSQKHLFISHYDGEYIQHWSIDKEKQSQAVETKLKLLKRYTREEDFSNYWIYRIKLTRDCKLIIMNVLNEDMIGEHLIQLREMETMKLLKLIGKEFKICFELAFKNDQQWLVADCDSDEYYFYLLDRKGNDMKKVDYKFKNDVWLRMLENKLVVWKSDENGESVLELH</sequence>
<evidence type="ECO:0000313" key="5">
    <source>
        <dbReference type="Proteomes" id="UP000663829"/>
    </source>
</evidence>
<dbReference type="EMBL" id="CAJNOQ010009570">
    <property type="protein sequence ID" value="CAF1228501.1"/>
    <property type="molecule type" value="Genomic_DNA"/>
</dbReference>
<keyword evidence="1" id="KW-0175">Coiled coil</keyword>
<evidence type="ECO:0000256" key="1">
    <source>
        <dbReference type="SAM" id="Coils"/>
    </source>
</evidence>
<evidence type="ECO:0000313" key="3">
    <source>
        <dbReference type="EMBL" id="CAF1228501.1"/>
    </source>
</evidence>
<dbReference type="EMBL" id="CAJOBC010009576">
    <property type="protein sequence ID" value="CAF3991281.1"/>
    <property type="molecule type" value="Genomic_DNA"/>
</dbReference>
<organism evidence="3 5">
    <name type="scientific">Didymodactylos carnosus</name>
    <dbReference type="NCBI Taxonomy" id="1234261"/>
    <lineage>
        <taxon>Eukaryota</taxon>
        <taxon>Metazoa</taxon>
        <taxon>Spiralia</taxon>
        <taxon>Gnathifera</taxon>
        <taxon>Rotifera</taxon>
        <taxon>Eurotatoria</taxon>
        <taxon>Bdelloidea</taxon>
        <taxon>Philodinida</taxon>
        <taxon>Philodinidae</taxon>
        <taxon>Didymodactylos</taxon>
    </lineage>
</organism>
<name>A0A814YCF5_9BILA</name>
<feature type="region of interest" description="Disordered" evidence="2">
    <location>
        <begin position="1"/>
        <end position="29"/>
    </location>
</feature>
<dbReference type="OrthoDB" id="445556at2759"/>
<comment type="caution">
    <text evidence="3">The sequence shown here is derived from an EMBL/GenBank/DDBJ whole genome shotgun (WGS) entry which is preliminary data.</text>
</comment>
<keyword evidence="5" id="KW-1185">Reference proteome</keyword>
<dbReference type="AlphaFoldDB" id="A0A814YCF5"/>
<dbReference type="Proteomes" id="UP000681722">
    <property type="component" value="Unassembled WGS sequence"/>
</dbReference>
<feature type="compositionally biased region" description="Low complexity" evidence="2">
    <location>
        <begin position="1"/>
        <end position="17"/>
    </location>
</feature>
<evidence type="ECO:0000256" key="2">
    <source>
        <dbReference type="SAM" id="MobiDB-lite"/>
    </source>
</evidence>
<evidence type="ECO:0000313" key="4">
    <source>
        <dbReference type="EMBL" id="CAF3991281.1"/>
    </source>
</evidence>
<proteinExistence type="predicted"/>
<feature type="coiled-coil region" evidence="1">
    <location>
        <begin position="66"/>
        <end position="93"/>
    </location>
</feature>
<accession>A0A814YCF5</accession>
<reference evidence="3" key="1">
    <citation type="submission" date="2021-02" db="EMBL/GenBank/DDBJ databases">
        <authorList>
            <person name="Nowell W R."/>
        </authorList>
    </citation>
    <scope>NUCLEOTIDE SEQUENCE</scope>
</reference>
<dbReference type="Proteomes" id="UP000663829">
    <property type="component" value="Unassembled WGS sequence"/>
</dbReference>